<name>A0AA38CJN9_TAXCH</name>
<organism evidence="1 2">
    <name type="scientific">Taxus chinensis</name>
    <name type="common">Chinese yew</name>
    <name type="synonym">Taxus wallichiana var. chinensis</name>
    <dbReference type="NCBI Taxonomy" id="29808"/>
    <lineage>
        <taxon>Eukaryota</taxon>
        <taxon>Viridiplantae</taxon>
        <taxon>Streptophyta</taxon>
        <taxon>Embryophyta</taxon>
        <taxon>Tracheophyta</taxon>
        <taxon>Spermatophyta</taxon>
        <taxon>Pinopsida</taxon>
        <taxon>Pinidae</taxon>
        <taxon>Conifers II</taxon>
        <taxon>Cupressales</taxon>
        <taxon>Taxaceae</taxon>
        <taxon>Taxus</taxon>
    </lineage>
</organism>
<dbReference type="EMBL" id="JAHRHJ020000010">
    <property type="protein sequence ID" value="KAH9297389.1"/>
    <property type="molecule type" value="Genomic_DNA"/>
</dbReference>
<proteinExistence type="predicted"/>
<feature type="non-terminal residue" evidence="1">
    <location>
        <position position="1"/>
    </location>
</feature>
<evidence type="ECO:0000313" key="1">
    <source>
        <dbReference type="EMBL" id="KAH9297389.1"/>
    </source>
</evidence>
<comment type="caution">
    <text evidence="1">The sequence shown here is derived from an EMBL/GenBank/DDBJ whole genome shotgun (WGS) entry which is preliminary data.</text>
</comment>
<keyword evidence="2" id="KW-1185">Reference proteome</keyword>
<evidence type="ECO:0000313" key="2">
    <source>
        <dbReference type="Proteomes" id="UP000824469"/>
    </source>
</evidence>
<dbReference type="Proteomes" id="UP000824469">
    <property type="component" value="Unassembled WGS sequence"/>
</dbReference>
<sequence>RSTGQLGHRDANRPIRQQTVYFRWFGDICPRQSGTVGTNVCAGCEGREKVKRPQ</sequence>
<feature type="non-terminal residue" evidence="1">
    <location>
        <position position="54"/>
    </location>
</feature>
<reference evidence="1 2" key="1">
    <citation type="journal article" date="2021" name="Nat. Plants">
        <title>The Taxus genome provides insights into paclitaxel biosynthesis.</title>
        <authorList>
            <person name="Xiong X."/>
            <person name="Gou J."/>
            <person name="Liao Q."/>
            <person name="Li Y."/>
            <person name="Zhou Q."/>
            <person name="Bi G."/>
            <person name="Li C."/>
            <person name="Du R."/>
            <person name="Wang X."/>
            <person name="Sun T."/>
            <person name="Guo L."/>
            <person name="Liang H."/>
            <person name="Lu P."/>
            <person name="Wu Y."/>
            <person name="Zhang Z."/>
            <person name="Ro D.K."/>
            <person name="Shang Y."/>
            <person name="Huang S."/>
            <person name="Yan J."/>
        </authorList>
    </citation>
    <scope>NUCLEOTIDE SEQUENCE [LARGE SCALE GENOMIC DNA]</scope>
    <source>
        <strain evidence="1">Ta-2019</strain>
    </source>
</reference>
<accession>A0AA38CJN9</accession>
<dbReference type="AlphaFoldDB" id="A0AA38CJN9"/>
<gene>
    <name evidence="1" type="ORF">KI387_029071</name>
</gene>
<protein>
    <submittedName>
        <fullName evidence="1">Uncharacterized protein</fullName>
    </submittedName>
</protein>